<evidence type="ECO:0000313" key="1">
    <source>
        <dbReference type="EMBL" id="MDX8305604.1"/>
    </source>
</evidence>
<proteinExistence type="predicted"/>
<gene>
    <name evidence="1" type="ORF">RMR22_25530</name>
</gene>
<dbReference type="AlphaFoldDB" id="A0AAW9FSU9"/>
<sequence length="67" mass="7549">MRDIPISAAKLIADDYGYDQVVIYARRCYDSPEPHGEHMTTYGRTVKHCGVAARMGDVLKKFMGWGV</sequence>
<reference evidence="1" key="1">
    <citation type="journal article" date="2023" name="Phytobiomes J">
        <title>Deciphering the key players within the bacterial microbiota associated with aerial crown gall tumors on rhododendron: Insights into the gallobiome.</title>
        <authorList>
            <person name="Kuzmanovic N."/>
            <person name="Nesme J."/>
            <person name="Wolf J."/>
            <person name="Neumann-Schaal M."/>
            <person name="Petersen J."/>
            <person name="Fernandez-Gnecco G."/>
            <person name="Sproeer C."/>
            <person name="Bunk B."/>
            <person name="Overmann J."/>
            <person name="Sorensen S.J."/>
            <person name="Idczak E."/>
            <person name="Smalla K."/>
        </authorList>
    </citation>
    <scope>NUCLEOTIDE SEQUENCE</scope>
    <source>
        <strain evidence="1">Rho-11.1</strain>
    </source>
</reference>
<name>A0AAW9FSU9_9HYPH</name>
<dbReference type="RefSeq" id="WP_320203720.1">
    <property type="nucleotide sequence ID" value="NZ_CP192781.1"/>
</dbReference>
<comment type="caution">
    <text evidence="1">The sequence shown here is derived from an EMBL/GenBank/DDBJ whole genome shotgun (WGS) entry which is preliminary data.</text>
</comment>
<accession>A0AAW9FSU9</accession>
<protein>
    <submittedName>
        <fullName evidence="1">Uncharacterized protein</fullName>
    </submittedName>
</protein>
<dbReference type="EMBL" id="JAVRAF010000023">
    <property type="protein sequence ID" value="MDX8305604.1"/>
    <property type="molecule type" value="Genomic_DNA"/>
</dbReference>
<organism evidence="1">
    <name type="scientific">Agrobacterium rosae</name>
    <dbReference type="NCBI Taxonomy" id="1972867"/>
    <lineage>
        <taxon>Bacteria</taxon>
        <taxon>Pseudomonadati</taxon>
        <taxon>Pseudomonadota</taxon>
        <taxon>Alphaproteobacteria</taxon>
        <taxon>Hyphomicrobiales</taxon>
        <taxon>Rhizobiaceae</taxon>
        <taxon>Rhizobium/Agrobacterium group</taxon>
        <taxon>Agrobacterium</taxon>
    </lineage>
</organism>